<dbReference type="GeneID" id="27351980"/>
<gene>
    <name evidence="2" type="ORF">PV07_12786</name>
</gene>
<dbReference type="AlphaFoldDB" id="A0A0D1Z279"/>
<keyword evidence="3" id="KW-1185">Reference proteome</keyword>
<dbReference type="Proteomes" id="UP000054466">
    <property type="component" value="Unassembled WGS sequence"/>
</dbReference>
<name>A0A0D1Z279_9EURO</name>
<dbReference type="VEuPathDB" id="FungiDB:PV07_12786"/>
<proteinExistence type="predicted"/>
<feature type="region of interest" description="Disordered" evidence="1">
    <location>
        <begin position="132"/>
        <end position="154"/>
    </location>
</feature>
<evidence type="ECO:0000313" key="3">
    <source>
        <dbReference type="Proteomes" id="UP000054466"/>
    </source>
</evidence>
<evidence type="ECO:0000256" key="1">
    <source>
        <dbReference type="SAM" id="MobiDB-lite"/>
    </source>
</evidence>
<reference evidence="2 3" key="1">
    <citation type="submission" date="2015-01" db="EMBL/GenBank/DDBJ databases">
        <title>The Genome Sequence of Cladophialophora immunda CBS83496.</title>
        <authorList>
            <consortium name="The Broad Institute Genomics Platform"/>
            <person name="Cuomo C."/>
            <person name="de Hoog S."/>
            <person name="Gorbushina A."/>
            <person name="Stielow B."/>
            <person name="Teixiera M."/>
            <person name="Abouelleil A."/>
            <person name="Chapman S.B."/>
            <person name="Priest M."/>
            <person name="Young S.K."/>
            <person name="Wortman J."/>
            <person name="Nusbaum C."/>
            <person name="Birren B."/>
        </authorList>
    </citation>
    <scope>NUCLEOTIDE SEQUENCE [LARGE SCALE GENOMIC DNA]</scope>
    <source>
        <strain evidence="2 3">CBS 83496</strain>
    </source>
</reference>
<organism evidence="2 3">
    <name type="scientific">Cladophialophora immunda</name>
    <dbReference type="NCBI Taxonomy" id="569365"/>
    <lineage>
        <taxon>Eukaryota</taxon>
        <taxon>Fungi</taxon>
        <taxon>Dikarya</taxon>
        <taxon>Ascomycota</taxon>
        <taxon>Pezizomycotina</taxon>
        <taxon>Eurotiomycetes</taxon>
        <taxon>Chaetothyriomycetidae</taxon>
        <taxon>Chaetothyriales</taxon>
        <taxon>Herpotrichiellaceae</taxon>
        <taxon>Cladophialophora</taxon>
    </lineage>
</organism>
<protein>
    <submittedName>
        <fullName evidence="2">Uncharacterized protein</fullName>
    </submittedName>
</protein>
<dbReference type="HOGENOM" id="CLU_1704028_0_0_1"/>
<dbReference type="EMBL" id="KN847182">
    <property type="protein sequence ID" value="KIW21786.1"/>
    <property type="molecule type" value="Genomic_DNA"/>
</dbReference>
<accession>A0A0D1Z279</accession>
<dbReference type="RefSeq" id="XP_016242002.1">
    <property type="nucleotide sequence ID" value="XM_016400352.1"/>
</dbReference>
<sequence length="154" mass="16929">MVVMLPFSGADLSILCLDCTWITTERSRLVVHLLLAEAWSSTNGRNASRVGVQATETVGRRRRANFEERTSAKVNIIGNRIVNRLEFCLTDGKSTCGSGLEAAHEATWLGAESRRQIGEWACTALPPCRPTGQTGCMHRRESEGAVTGRVTRLR</sequence>
<evidence type="ECO:0000313" key="2">
    <source>
        <dbReference type="EMBL" id="KIW21786.1"/>
    </source>
</evidence>